<dbReference type="EMBL" id="ML995834">
    <property type="protein sequence ID" value="KAF2769407.1"/>
    <property type="molecule type" value="Genomic_DNA"/>
</dbReference>
<evidence type="ECO:0000259" key="14">
    <source>
        <dbReference type="SMART" id="SM01119"/>
    </source>
</evidence>
<dbReference type="InterPro" id="IPR001608">
    <property type="entry name" value="Ala_racemase_N"/>
</dbReference>
<comment type="catalytic activity">
    <reaction evidence="9">
        <text>D-serine = pyruvate + NH4(+)</text>
        <dbReference type="Rhea" id="RHEA:13977"/>
        <dbReference type="ChEBI" id="CHEBI:15361"/>
        <dbReference type="ChEBI" id="CHEBI:28938"/>
        <dbReference type="ChEBI" id="CHEBI:35247"/>
        <dbReference type="EC" id="4.3.1.18"/>
    </reaction>
    <physiologicalReaction direction="left-to-right" evidence="9">
        <dbReference type="Rhea" id="RHEA:13978"/>
    </physiologicalReaction>
</comment>
<evidence type="ECO:0000256" key="3">
    <source>
        <dbReference type="ARBA" id="ARBA00005323"/>
    </source>
</evidence>
<evidence type="ECO:0000256" key="11">
    <source>
        <dbReference type="ARBA" id="ARBA00066349"/>
    </source>
</evidence>
<proteinExistence type="inferred from homology"/>
<organism evidence="15 16">
    <name type="scientific">Teratosphaeria nubilosa</name>
    <dbReference type="NCBI Taxonomy" id="161662"/>
    <lineage>
        <taxon>Eukaryota</taxon>
        <taxon>Fungi</taxon>
        <taxon>Dikarya</taxon>
        <taxon>Ascomycota</taxon>
        <taxon>Pezizomycotina</taxon>
        <taxon>Dothideomycetes</taxon>
        <taxon>Dothideomycetidae</taxon>
        <taxon>Mycosphaerellales</taxon>
        <taxon>Teratosphaeriaceae</taxon>
        <taxon>Teratosphaeria</taxon>
    </lineage>
</organism>
<dbReference type="FunFam" id="3.20.20.10:FF:000016">
    <property type="entry name" value="D-serine dehydratase"/>
    <property type="match status" value="1"/>
</dbReference>
<dbReference type="Gene3D" id="3.20.20.10">
    <property type="entry name" value="Alanine racemase"/>
    <property type="match status" value="1"/>
</dbReference>
<comment type="cofactor">
    <cofactor evidence="2">
        <name>Zn(2+)</name>
        <dbReference type="ChEBI" id="CHEBI:29105"/>
    </cofactor>
</comment>
<accession>A0A6G1L958</accession>
<dbReference type="Pfam" id="PF14031">
    <property type="entry name" value="D-ser_dehydrat"/>
    <property type="match status" value="1"/>
</dbReference>
<dbReference type="InterPro" id="IPR042208">
    <property type="entry name" value="D-ser_dehydrat-like_sf"/>
</dbReference>
<dbReference type="EC" id="4.3.1.18" evidence="11"/>
<evidence type="ECO:0000313" key="16">
    <source>
        <dbReference type="Proteomes" id="UP000799436"/>
    </source>
</evidence>
<keyword evidence="7" id="KW-0663">Pyridoxal phosphate</keyword>
<evidence type="ECO:0000256" key="10">
    <source>
        <dbReference type="ARBA" id="ARBA00055764"/>
    </source>
</evidence>
<evidence type="ECO:0000256" key="6">
    <source>
        <dbReference type="ARBA" id="ARBA00022833"/>
    </source>
</evidence>
<keyword evidence="8" id="KW-0456">Lyase</keyword>
<dbReference type="OrthoDB" id="20198at2759"/>
<evidence type="ECO:0000256" key="5">
    <source>
        <dbReference type="ARBA" id="ARBA00022723"/>
    </source>
</evidence>
<dbReference type="Pfam" id="PF01168">
    <property type="entry name" value="Ala_racemase_N"/>
    <property type="match status" value="1"/>
</dbReference>
<gene>
    <name evidence="15" type="ORF">EJ03DRAFT_327473</name>
</gene>
<evidence type="ECO:0000256" key="2">
    <source>
        <dbReference type="ARBA" id="ARBA00001947"/>
    </source>
</evidence>
<dbReference type="SUPFAM" id="SSF51419">
    <property type="entry name" value="PLP-binding barrel"/>
    <property type="match status" value="1"/>
</dbReference>
<sequence length="476" mass="51622">MSSHQWTTQGSISAPSLYPTSSAAGLKLHFVGKRLQGVPAPAIVLDAAVIKRNCRLMLDAARSLDVGFRAHIKTHKTAEITKLQVGEGQTAVKLVASTVSEIENVLPWLLECKAHGREIDIAYGIPIAPSFIPRLAALARILGTDSIGVFVDHPDHIKLLDDVSEEQWPGLVPVWINIDVGYHREGVAATSKQLADTASALKTSKRTRLVGTYTHMGHSYAVNSPEEALENFAAELAGLEKGAVELLKITGAHETASPRAKRVTLSLGATPTATSIQNILGETPGANKYRAQIAKANQSFEVEIHAGAYTVMDMQQLATRARPTQSNSHPAQSLLSFSDLGIRTLVEVASLYPDRGDKPEALVSAGSIVLGREPCKSYPGWGVVSPYPAPLNKGSWYDPEGVRTGWIIGRISQEHGVLTWEGPKENVRELKIGEKLLVWPNHACIAGVNFGWYLVVDGDSEAPDKIVDVWIRWRGW</sequence>
<evidence type="ECO:0000256" key="12">
    <source>
        <dbReference type="ARBA" id="ARBA00069616"/>
    </source>
</evidence>
<keyword evidence="16" id="KW-1185">Reference proteome</keyword>
<reference evidence="15" key="1">
    <citation type="journal article" date="2020" name="Stud. Mycol.">
        <title>101 Dothideomycetes genomes: a test case for predicting lifestyles and emergence of pathogens.</title>
        <authorList>
            <person name="Haridas S."/>
            <person name="Albert R."/>
            <person name="Binder M."/>
            <person name="Bloem J."/>
            <person name="Labutti K."/>
            <person name="Salamov A."/>
            <person name="Andreopoulos B."/>
            <person name="Baker S."/>
            <person name="Barry K."/>
            <person name="Bills G."/>
            <person name="Bluhm B."/>
            <person name="Cannon C."/>
            <person name="Castanera R."/>
            <person name="Culley D."/>
            <person name="Daum C."/>
            <person name="Ezra D."/>
            <person name="Gonzalez J."/>
            <person name="Henrissat B."/>
            <person name="Kuo A."/>
            <person name="Liang C."/>
            <person name="Lipzen A."/>
            <person name="Lutzoni F."/>
            <person name="Magnuson J."/>
            <person name="Mondo S."/>
            <person name="Nolan M."/>
            <person name="Ohm R."/>
            <person name="Pangilinan J."/>
            <person name="Park H.-J."/>
            <person name="Ramirez L."/>
            <person name="Alfaro M."/>
            <person name="Sun H."/>
            <person name="Tritt A."/>
            <person name="Yoshinaga Y."/>
            <person name="Zwiers L.-H."/>
            <person name="Turgeon B."/>
            <person name="Goodwin S."/>
            <person name="Spatafora J."/>
            <person name="Crous P."/>
            <person name="Grigoriev I."/>
        </authorList>
    </citation>
    <scope>NUCLEOTIDE SEQUENCE</scope>
    <source>
        <strain evidence="15">CBS 116005</strain>
    </source>
</reference>
<protein>
    <recommendedName>
        <fullName evidence="12">D-serine dehydratase</fullName>
        <ecNumber evidence="11">4.3.1.18</ecNumber>
    </recommendedName>
    <alternativeName>
        <fullName evidence="13">D-serine deaminase</fullName>
    </alternativeName>
</protein>
<dbReference type="GO" id="GO:0009636">
    <property type="term" value="P:response to toxic substance"/>
    <property type="evidence" value="ECO:0007669"/>
    <property type="project" value="UniProtKB-KW"/>
</dbReference>
<dbReference type="InterPro" id="IPR051466">
    <property type="entry name" value="D-amino_acid_metab_enzyme"/>
</dbReference>
<dbReference type="InterPro" id="IPR026956">
    <property type="entry name" value="D-ser_dehydrat-like_dom"/>
</dbReference>
<evidence type="ECO:0000256" key="9">
    <source>
        <dbReference type="ARBA" id="ARBA00051198"/>
    </source>
</evidence>
<comment type="cofactor">
    <cofactor evidence="1">
        <name>pyridoxal 5'-phosphate</name>
        <dbReference type="ChEBI" id="CHEBI:597326"/>
    </cofactor>
</comment>
<keyword evidence="5" id="KW-0479">Metal-binding</keyword>
<dbReference type="Gene3D" id="2.40.37.20">
    <property type="entry name" value="D-serine dehydratase-like domain"/>
    <property type="match status" value="1"/>
</dbReference>
<dbReference type="PANTHER" id="PTHR28004:SF2">
    <property type="entry name" value="D-SERINE DEHYDRATASE"/>
    <property type="match status" value="1"/>
</dbReference>
<dbReference type="GO" id="GO:0008721">
    <property type="term" value="F:D-serine ammonia-lyase activity"/>
    <property type="evidence" value="ECO:0007669"/>
    <property type="project" value="UniProtKB-EC"/>
</dbReference>
<evidence type="ECO:0000256" key="13">
    <source>
        <dbReference type="ARBA" id="ARBA00075219"/>
    </source>
</evidence>
<dbReference type="PANTHER" id="PTHR28004">
    <property type="entry name" value="ZGC:162816-RELATED"/>
    <property type="match status" value="1"/>
</dbReference>
<keyword evidence="4" id="KW-0216">Detoxification</keyword>
<dbReference type="AlphaFoldDB" id="A0A6G1L958"/>
<evidence type="ECO:0000256" key="1">
    <source>
        <dbReference type="ARBA" id="ARBA00001933"/>
    </source>
</evidence>
<comment type="function">
    <text evidence="10">Catalyzes the conversion of D-serine to pyruvate and ammonia. May play a role in D-serine detoxification.</text>
</comment>
<dbReference type="GO" id="GO:0046872">
    <property type="term" value="F:metal ion binding"/>
    <property type="evidence" value="ECO:0007669"/>
    <property type="project" value="UniProtKB-KW"/>
</dbReference>
<dbReference type="Proteomes" id="UP000799436">
    <property type="component" value="Unassembled WGS sequence"/>
</dbReference>
<dbReference type="GO" id="GO:0036088">
    <property type="term" value="P:D-serine catabolic process"/>
    <property type="evidence" value="ECO:0007669"/>
    <property type="project" value="TreeGrafter"/>
</dbReference>
<comment type="similarity">
    <text evidence="3">Belongs to the DSD1 family.</text>
</comment>
<evidence type="ECO:0000256" key="4">
    <source>
        <dbReference type="ARBA" id="ARBA00022575"/>
    </source>
</evidence>
<dbReference type="InterPro" id="IPR029066">
    <property type="entry name" value="PLP-binding_barrel"/>
</dbReference>
<evidence type="ECO:0000256" key="7">
    <source>
        <dbReference type="ARBA" id="ARBA00022898"/>
    </source>
</evidence>
<feature type="domain" description="D-serine dehydratase-like" evidence="14">
    <location>
        <begin position="341"/>
        <end position="457"/>
    </location>
</feature>
<evidence type="ECO:0000256" key="8">
    <source>
        <dbReference type="ARBA" id="ARBA00023239"/>
    </source>
</evidence>
<dbReference type="SMART" id="SM01119">
    <property type="entry name" value="D-ser_dehydrat"/>
    <property type="match status" value="1"/>
</dbReference>
<name>A0A6G1L958_9PEZI</name>
<keyword evidence="6" id="KW-0862">Zinc</keyword>
<evidence type="ECO:0000313" key="15">
    <source>
        <dbReference type="EMBL" id="KAF2769407.1"/>
    </source>
</evidence>